<comment type="caution">
    <text evidence="2">The sequence shown here is derived from an EMBL/GenBank/DDBJ whole genome shotgun (WGS) entry which is preliminary data.</text>
</comment>
<dbReference type="EMBL" id="JBHLTC010000028">
    <property type="protein sequence ID" value="MFC0626720.1"/>
    <property type="molecule type" value="Genomic_DNA"/>
</dbReference>
<name>A0ABV6QQ10_9ACTN</name>
<gene>
    <name evidence="2" type="ORF">ACFFGN_21750</name>
</gene>
<evidence type="ECO:0000313" key="2">
    <source>
        <dbReference type="EMBL" id="MFC0626720.1"/>
    </source>
</evidence>
<accession>A0ABV6QQ10</accession>
<protein>
    <submittedName>
        <fullName evidence="2">Uncharacterized protein</fullName>
    </submittedName>
</protein>
<feature type="signal peptide" evidence="1">
    <location>
        <begin position="1"/>
        <end position="27"/>
    </location>
</feature>
<organism evidence="2 3">
    <name type="scientific">Kribbella deserti</name>
    <dbReference type="NCBI Taxonomy" id="1926257"/>
    <lineage>
        <taxon>Bacteria</taxon>
        <taxon>Bacillati</taxon>
        <taxon>Actinomycetota</taxon>
        <taxon>Actinomycetes</taxon>
        <taxon>Propionibacteriales</taxon>
        <taxon>Kribbellaceae</taxon>
        <taxon>Kribbella</taxon>
    </lineage>
</organism>
<feature type="chain" id="PRO_5046398063" evidence="1">
    <location>
        <begin position="28"/>
        <end position="203"/>
    </location>
</feature>
<keyword evidence="3" id="KW-1185">Reference proteome</keyword>
<reference evidence="2 3" key="1">
    <citation type="submission" date="2024-09" db="EMBL/GenBank/DDBJ databases">
        <authorList>
            <person name="Sun Q."/>
            <person name="Mori K."/>
        </authorList>
    </citation>
    <scope>NUCLEOTIDE SEQUENCE [LARGE SCALE GENOMIC DNA]</scope>
    <source>
        <strain evidence="2 3">CGMCC 1.15906</strain>
    </source>
</reference>
<dbReference type="Proteomes" id="UP001589890">
    <property type="component" value="Unassembled WGS sequence"/>
</dbReference>
<sequence>MKRVLIAMTAVLAGILGSIAAPAQAFAAHPPDINGYRFWSGNLCIDGSGIDGPYYRVKYIAQLWNLRVGDTSVLGLNYRDDCAAAGYPPSRRMVIGQYKDSNSAECDLLLNPETAEYDEMLRWTNGPAIYINVANLTCIGSQARRDHEVSSAIGYLLGLQELNSDAYDNRVMSGTWWSMNNVPFPDSISGQRVHQIYSDVYGG</sequence>
<evidence type="ECO:0000313" key="3">
    <source>
        <dbReference type="Proteomes" id="UP001589890"/>
    </source>
</evidence>
<proteinExistence type="predicted"/>
<keyword evidence="1" id="KW-0732">Signal</keyword>
<dbReference type="RefSeq" id="WP_380050651.1">
    <property type="nucleotide sequence ID" value="NZ_JBHLTC010000028.1"/>
</dbReference>
<evidence type="ECO:0000256" key="1">
    <source>
        <dbReference type="SAM" id="SignalP"/>
    </source>
</evidence>